<dbReference type="Proteomes" id="UP000093000">
    <property type="component" value="Unassembled WGS sequence"/>
</dbReference>
<organism evidence="2 3">
    <name type="scientific">Choanephora cucurbitarum</name>
    <dbReference type="NCBI Taxonomy" id="101091"/>
    <lineage>
        <taxon>Eukaryota</taxon>
        <taxon>Fungi</taxon>
        <taxon>Fungi incertae sedis</taxon>
        <taxon>Mucoromycota</taxon>
        <taxon>Mucoromycotina</taxon>
        <taxon>Mucoromycetes</taxon>
        <taxon>Mucorales</taxon>
        <taxon>Mucorineae</taxon>
        <taxon>Choanephoraceae</taxon>
        <taxon>Choanephoroideae</taxon>
        <taxon>Choanephora</taxon>
    </lineage>
</organism>
<evidence type="ECO:0000313" key="2">
    <source>
        <dbReference type="EMBL" id="OBZ84365.1"/>
    </source>
</evidence>
<gene>
    <name evidence="2" type="ORF">A0J61_07592</name>
</gene>
<dbReference type="AlphaFoldDB" id="A0A1C7N5F3"/>
<reference evidence="2 3" key="1">
    <citation type="submission" date="2016-03" db="EMBL/GenBank/DDBJ databases">
        <title>Choanephora cucurbitarum.</title>
        <authorList>
            <person name="Min B."/>
            <person name="Park H."/>
            <person name="Park J.-H."/>
            <person name="Shin H.-D."/>
            <person name="Choi I.-G."/>
        </authorList>
    </citation>
    <scope>NUCLEOTIDE SEQUENCE [LARGE SCALE GENOMIC DNA]</scope>
    <source>
        <strain evidence="2 3">KUS-F28377</strain>
    </source>
</reference>
<evidence type="ECO:0000256" key="1">
    <source>
        <dbReference type="SAM" id="MobiDB-lite"/>
    </source>
</evidence>
<feature type="compositionally biased region" description="Acidic residues" evidence="1">
    <location>
        <begin position="59"/>
        <end position="69"/>
    </location>
</feature>
<proteinExistence type="predicted"/>
<feature type="region of interest" description="Disordered" evidence="1">
    <location>
        <begin position="44"/>
        <end position="69"/>
    </location>
</feature>
<dbReference type="EMBL" id="LUGH01000520">
    <property type="protein sequence ID" value="OBZ84365.1"/>
    <property type="molecule type" value="Genomic_DNA"/>
</dbReference>
<keyword evidence="3" id="KW-1185">Reference proteome</keyword>
<protein>
    <submittedName>
        <fullName evidence="2">Uncharacterized protein</fullName>
    </submittedName>
</protein>
<evidence type="ECO:0000313" key="3">
    <source>
        <dbReference type="Proteomes" id="UP000093000"/>
    </source>
</evidence>
<comment type="caution">
    <text evidence="2">The sequence shown here is derived from an EMBL/GenBank/DDBJ whole genome shotgun (WGS) entry which is preliminary data.</text>
</comment>
<dbReference type="InParanoid" id="A0A1C7N5F3"/>
<name>A0A1C7N5F3_9FUNG</name>
<accession>A0A1C7N5F3</accession>
<sequence length="69" mass="7140">MVAKRNGHQNSACCEEGRVKCAAATAAKVIPESTIAVSAVTRDPKLAGGGTEAGREEVETGDEEMEACF</sequence>